<gene>
    <name evidence="2" type="ORF">TrCOL_g12901</name>
</gene>
<dbReference type="Proteomes" id="UP001165065">
    <property type="component" value="Unassembled WGS sequence"/>
</dbReference>
<evidence type="ECO:0000313" key="2">
    <source>
        <dbReference type="EMBL" id="GMI42137.1"/>
    </source>
</evidence>
<sequence>METEAAENCVFCPSGKINPSTTGSSSASICSDCQAGEDASNGSTECANCVAGKYGPAAGLGCFDCGRGKFISTEGATSETQCSLCPIGKSSPATGLPSSCESCQSGRYAPAEGYAQCAICDPGTVCEEEATEMQSCGAGYFSGAGAGTFKEKSLVRGRLQSFGSAISVASEKFEKVQPIIKIVFAYFQVVNGLGFLFGIKFPPIYSRVTSFIGGIVSLDFISFLPLGCMAPADFYSSLLAYTALPLVLSACLIGYYVSLSKKTDEKSVSTRNKIFETFLTITFVLLPSVSIKVFSTFACHDFDDGSRYLIVDYSIDCNASTHSLYWLYSGLMVLLYPIGIPFMYWYLLWKRRHLLSCDHRMKEMEMSEDRALESALKEREANEEKHKTLKALSFLYGSYEPKYWWFEVFETLRKLVLTGFLVFVAPGTAAQVLFSLVMCIGAMRVYSVNKPFVDDFSDKFSEVAQWQLFFTLLAALAMKVNLDNENLQDKRYFDILLTLLQFVPALVLTIMNLLEAREATSQEIVGHKDNDIGGEGKEYEGLELGEVEIPVTTASTRRTFTNVVSTREVTL</sequence>
<protein>
    <recommendedName>
        <fullName evidence="4">Tyrosine-protein kinase ephrin type A/B receptor-like domain-containing protein</fullName>
    </recommendedName>
</protein>
<dbReference type="PANTHER" id="PTHR11319">
    <property type="entry name" value="G PROTEIN-COUPLED RECEPTOR-RELATED"/>
    <property type="match status" value="1"/>
</dbReference>
<feature type="transmembrane region" description="Helical" evidence="1">
    <location>
        <begin position="211"/>
        <end position="232"/>
    </location>
</feature>
<evidence type="ECO:0000256" key="1">
    <source>
        <dbReference type="SAM" id="Phobius"/>
    </source>
</evidence>
<keyword evidence="1" id="KW-1133">Transmembrane helix</keyword>
<dbReference type="SUPFAM" id="SSF57184">
    <property type="entry name" value="Growth factor receptor domain"/>
    <property type="match status" value="1"/>
</dbReference>
<feature type="transmembrane region" description="Helical" evidence="1">
    <location>
        <begin position="238"/>
        <end position="257"/>
    </location>
</feature>
<dbReference type="OrthoDB" id="5950997at2759"/>
<keyword evidence="1" id="KW-0812">Transmembrane</keyword>
<feature type="transmembrane region" description="Helical" evidence="1">
    <location>
        <begin position="415"/>
        <end position="443"/>
    </location>
</feature>
<proteinExistence type="predicted"/>
<feature type="transmembrane region" description="Helical" evidence="1">
    <location>
        <begin position="463"/>
        <end position="480"/>
    </location>
</feature>
<feature type="transmembrane region" description="Helical" evidence="1">
    <location>
        <begin position="179"/>
        <end position="199"/>
    </location>
</feature>
<reference evidence="3" key="1">
    <citation type="journal article" date="2023" name="Commun. Biol.">
        <title>Genome analysis of Parmales, the sister group of diatoms, reveals the evolutionary specialization of diatoms from phago-mixotrophs to photoautotrophs.</title>
        <authorList>
            <person name="Ban H."/>
            <person name="Sato S."/>
            <person name="Yoshikawa S."/>
            <person name="Yamada K."/>
            <person name="Nakamura Y."/>
            <person name="Ichinomiya M."/>
            <person name="Sato N."/>
            <person name="Blanc-Mathieu R."/>
            <person name="Endo H."/>
            <person name="Kuwata A."/>
            <person name="Ogata H."/>
        </authorList>
    </citation>
    <scope>NUCLEOTIDE SEQUENCE [LARGE SCALE GENOMIC DNA]</scope>
</reference>
<dbReference type="EMBL" id="BRYA01000166">
    <property type="protein sequence ID" value="GMI42137.1"/>
    <property type="molecule type" value="Genomic_DNA"/>
</dbReference>
<feature type="transmembrane region" description="Helical" evidence="1">
    <location>
        <begin position="492"/>
        <end position="514"/>
    </location>
</feature>
<evidence type="ECO:0000313" key="3">
    <source>
        <dbReference type="Proteomes" id="UP001165065"/>
    </source>
</evidence>
<dbReference type="AlphaFoldDB" id="A0A9W7GD92"/>
<keyword evidence="1" id="KW-0472">Membrane</keyword>
<dbReference type="PANTHER" id="PTHR11319:SF35">
    <property type="entry name" value="OUTER MEMBRANE PROTEIN PMPC-RELATED"/>
    <property type="match status" value="1"/>
</dbReference>
<organism evidence="2 3">
    <name type="scientific">Triparma columacea</name>
    <dbReference type="NCBI Taxonomy" id="722753"/>
    <lineage>
        <taxon>Eukaryota</taxon>
        <taxon>Sar</taxon>
        <taxon>Stramenopiles</taxon>
        <taxon>Ochrophyta</taxon>
        <taxon>Bolidophyceae</taxon>
        <taxon>Parmales</taxon>
        <taxon>Triparmaceae</taxon>
        <taxon>Triparma</taxon>
    </lineage>
</organism>
<keyword evidence="3" id="KW-1185">Reference proteome</keyword>
<evidence type="ECO:0008006" key="4">
    <source>
        <dbReference type="Google" id="ProtNLM"/>
    </source>
</evidence>
<dbReference type="InterPro" id="IPR009030">
    <property type="entry name" value="Growth_fac_rcpt_cys_sf"/>
</dbReference>
<feature type="transmembrane region" description="Helical" evidence="1">
    <location>
        <begin position="325"/>
        <end position="347"/>
    </location>
</feature>
<feature type="transmembrane region" description="Helical" evidence="1">
    <location>
        <begin position="278"/>
        <end position="298"/>
    </location>
</feature>
<name>A0A9W7GD92_9STRA</name>
<comment type="caution">
    <text evidence="2">The sequence shown here is derived from an EMBL/GenBank/DDBJ whole genome shotgun (WGS) entry which is preliminary data.</text>
</comment>
<accession>A0A9W7GD92</accession>
<dbReference type="SMART" id="SM01411">
    <property type="entry name" value="Ephrin_rec_like"/>
    <property type="match status" value="2"/>
</dbReference>